<proteinExistence type="predicted"/>
<organism evidence="3 4">
    <name type="scientific">Candidatus Bilophila faecipullorum</name>
    <dbReference type="NCBI Taxonomy" id="2838482"/>
    <lineage>
        <taxon>Bacteria</taxon>
        <taxon>Pseudomonadati</taxon>
        <taxon>Thermodesulfobacteriota</taxon>
        <taxon>Desulfovibrionia</taxon>
        <taxon>Desulfovibrionales</taxon>
        <taxon>Desulfovibrionaceae</taxon>
        <taxon>Bilophila</taxon>
    </lineage>
</organism>
<dbReference type="InterPro" id="IPR009929">
    <property type="entry name" value="T3SS_YscO"/>
</dbReference>
<dbReference type="AlphaFoldDB" id="A0A9D1R2D1"/>
<dbReference type="Pfam" id="PF07321">
    <property type="entry name" value="YscO"/>
    <property type="match status" value="1"/>
</dbReference>
<reference evidence="3" key="1">
    <citation type="journal article" date="2021" name="PeerJ">
        <title>Extensive microbial diversity within the chicken gut microbiome revealed by metagenomics and culture.</title>
        <authorList>
            <person name="Gilroy R."/>
            <person name="Ravi A."/>
            <person name="Getino M."/>
            <person name="Pursley I."/>
            <person name="Horton D.L."/>
            <person name="Alikhan N.F."/>
            <person name="Baker D."/>
            <person name="Gharbi K."/>
            <person name="Hall N."/>
            <person name="Watson M."/>
            <person name="Adriaenssens E.M."/>
            <person name="Foster-Nyarko E."/>
            <person name="Jarju S."/>
            <person name="Secka A."/>
            <person name="Antonio M."/>
            <person name="Oren A."/>
            <person name="Chaudhuri R.R."/>
            <person name="La Ragione R."/>
            <person name="Hildebrand F."/>
            <person name="Pallen M.J."/>
        </authorList>
    </citation>
    <scope>NUCLEOTIDE SEQUENCE</scope>
    <source>
        <strain evidence="3">ChiSxjej5B17-1746</strain>
    </source>
</reference>
<name>A0A9D1R2D1_9BACT</name>
<feature type="region of interest" description="Disordered" evidence="2">
    <location>
        <begin position="142"/>
        <end position="163"/>
    </location>
</feature>
<evidence type="ECO:0000313" key="3">
    <source>
        <dbReference type="EMBL" id="HIW79580.1"/>
    </source>
</evidence>
<dbReference type="Proteomes" id="UP000824264">
    <property type="component" value="Unassembled WGS sequence"/>
</dbReference>
<dbReference type="InterPro" id="IPR053716">
    <property type="entry name" value="Flag_assembly_chemotaxis_eff"/>
</dbReference>
<comment type="caution">
    <text evidence="3">The sequence shown here is derived from an EMBL/GenBank/DDBJ whole genome shotgun (WGS) entry which is preliminary data.</text>
</comment>
<keyword evidence="1" id="KW-0175">Coiled coil</keyword>
<reference evidence="3" key="2">
    <citation type="submission" date="2021-04" db="EMBL/GenBank/DDBJ databases">
        <authorList>
            <person name="Gilroy R."/>
        </authorList>
    </citation>
    <scope>NUCLEOTIDE SEQUENCE</scope>
    <source>
        <strain evidence="3">ChiSxjej5B17-1746</strain>
    </source>
</reference>
<evidence type="ECO:0000256" key="1">
    <source>
        <dbReference type="SAM" id="Coils"/>
    </source>
</evidence>
<feature type="coiled-coil region" evidence="1">
    <location>
        <begin position="18"/>
        <end position="45"/>
    </location>
</feature>
<protein>
    <submittedName>
        <fullName evidence="3">Type III secretion protein</fullName>
    </submittedName>
</protein>
<dbReference type="EMBL" id="DXGI01000395">
    <property type="protein sequence ID" value="HIW79580.1"/>
    <property type="molecule type" value="Genomic_DNA"/>
</dbReference>
<feature type="compositionally biased region" description="Basic and acidic residues" evidence="2">
    <location>
        <begin position="142"/>
        <end position="153"/>
    </location>
</feature>
<gene>
    <name evidence="3" type="ORF">H9874_10635</name>
</gene>
<evidence type="ECO:0000256" key="2">
    <source>
        <dbReference type="SAM" id="MobiDB-lite"/>
    </source>
</evidence>
<evidence type="ECO:0000313" key="4">
    <source>
        <dbReference type="Proteomes" id="UP000824264"/>
    </source>
</evidence>
<sequence>MSVGYPLAPLLRVREFREEAAKNAVRAAERAVAEAEAETERRRAELARYAVWREEEAERRYAAIMGASLSLKEVDEFKAGLGALADGELQRREAMDRAEEEAGRCREALSQARDAARRAQHETAKILAHRDIWREEARREAERLEDVEMEEFRTLPPQGTEED</sequence>
<dbReference type="Gene3D" id="1.10.287.1700">
    <property type="match status" value="1"/>
</dbReference>
<accession>A0A9D1R2D1</accession>